<dbReference type="Proteomes" id="UP000037923">
    <property type="component" value="Unassembled WGS sequence"/>
</dbReference>
<dbReference type="OrthoDB" id="16955at2759"/>
<feature type="compositionally biased region" description="Low complexity" evidence="1">
    <location>
        <begin position="56"/>
        <end position="79"/>
    </location>
</feature>
<feature type="region of interest" description="Disordered" evidence="1">
    <location>
        <begin position="1078"/>
        <end position="1107"/>
    </location>
</feature>
<feature type="compositionally biased region" description="Low complexity" evidence="1">
    <location>
        <begin position="122"/>
        <end position="140"/>
    </location>
</feature>
<proteinExistence type="predicted"/>
<sequence length="1207" mass="126825">MPVSVSMHACSVWPMTVDFTVFRFFLQGYSVEETVEQLMALQNVAPEDACAKRRTSSASSSLSSSSTASTATSSSSRLSVHSPDHFSGSGSPGNSPPAAVLARGLPGSRRNSAGHRQDAQRSSPDTSTGAADATSSTSNAFRASESELLREDKRVTLEEEHPEELTLTPGNASPYRPTAPAPVTTAVHTSTNAARPPHSTEPAARSRYTHASGQENSQPEKASQPPLPLPSTPHVHRPRHQHSLRPHNPTHEPPSHHNHHDRRKKKSRHFDATRNSSVQQTTSISATTTAATSFVLPPMWNCDCNATPHNSSLLQHTHHNSGVPSTEDLTTAVDSATAKDNGASYNNNNNATFTVPGGDKNSLSENRRAARRKRHKERQCFFLNEDYVKFQRQLQEVEAVPGVGMGASSLQSRFLFEEVTEQFQTFRELAREEQLGSPYAFLSNYYLPIPIAARLELLQTYYETDPGVFRWAFGDKLTRFDLPGALAAVREAYMSGNLSSPNLNKSLFGTSSGSGNLFGANGGAAAHGRGGSSSGGGGGGSFWSGRWKSSPGKLATMDAATVVRLGEQHTDALRRQWENVKHVCVTVAALYCGKGGMCVPLDMSLLTTIQQCFGLRHEQALDYATAAFGYEHRLETRLFDRLHSFSEYGAVCSIVASVWCDESGYFLSESFRTGCRRVGRLLDEYRLLSELHSCIFGESMRPRWQVQLDEVQRVITTSSLVDKNTVASATAVAGSPVASGTNLAGLSAGANSNNNGSGFAGGRGGANACGGSPSGAIGGGGYNTGLSGGGGVNGNGGGNAGGGDGGGVSPGVTPTNANVHSPFSGNGQYSRRFLMEFPSLMKHLLRVCIALGNNGGVNDALDIFFTRVYCYLEALSTRGAPVIVSMLMNASGPARLAAAGLTSNHDSVGGSGAAAPSAAPGAFGKPPLPPVAERAGSHSDFGHAGARLERGTSTTALPAPWPSDSPSLVRANSAHTIRASAMPPRSMSSPTLSGEMGGEGRQGLAATTMTDTLPPAGATYTSGAEDVLVADAADTVVNTSLYHPARALIPLSAAIAVHNACNAAGSFASSPVTAMPSGRSFGAEDESSEWNAAAAGSVNNSSTNPAAAVVTPRSNNPSFFGPGGNGGGGVGAAHSLLTSQVGDMVRKAIDKRYLRELCMLLTALPKAWRQLTMLNAEDRAMTDKTVSDLAMALKAITQVLMASDDFH</sequence>
<feature type="region of interest" description="Disordered" evidence="1">
    <location>
        <begin position="976"/>
        <end position="1000"/>
    </location>
</feature>
<protein>
    <submittedName>
        <fullName evidence="2">Uncharacterized protein</fullName>
    </submittedName>
</protein>
<feature type="compositionally biased region" description="Basic and acidic residues" evidence="1">
    <location>
        <begin position="935"/>
        <end position="945"/>
    </location>
</feature>
<dbReference type="OMA" id="LTTIQQC"/>
<evidence type="ECO:0000313" key="3">
    <source>
        <dbReference type="Proteomes" id="UP000037923"/>
    </source>
</evidence>
<feature type="compositionally biased region" description="Basic residues" evidence="1">
    <location>
        <begin position="234"/>
        <end position="245"/>
    </location>
</feature>
<feature type="compositionally biased region" description="Low complexity" evidence="1">
    <location>
        <begin position="87"/>
        <end position="97"/>
    </location>
</feature>
<dbReference type="VEuPathDB" id="TriTrypDB:LpyrH10_19_0780"/>
<feature type="compositionally biased region" description="Low complexity" evidence="1">
    <location>
        <begin position="978"/>
        <end position="990"/>
    </location>
</feature>
<organism evidence="2 3">
    <name type="scientific">Leptomonas pyrrhocoris</name>
    <name type="common">Firebug parasite</name>
    <dbReference type="NCBI Taxonomy" id="157538"/>
    <lineage>
        <taxon>Eukaryota</taxon>
        <taxon>Discoba</taxon>
        <taxon>Euglenozoa</taxon>
        <taxon>Kinetoplastea</taxon>
        <taxon>Metakinetoplastina</taxon>
        <taxon>Trypanosomatida</taxon>
        <taxon>Trypanosomatidae</taxon>
        <taxon>Leishmaniinae</taxon>
        <taxon>Leptomonas</taxon>
    </lineage>
</organism>
<feature type="region of interest" description="Disordered" evidence="1">
    <location>
        <begin position="339"/>
        <end position="364"/>
    </location>
</feature>
<dbReference type="GO" id="GO:0005634">
    <property type="term" value="C:nucleus"/>
    <property type="evidence" value="ECO:0007669"/>
    <property type="project" value="TreeGrafter"/>
</dbReference>
<gene>
    <name evidence="2" type="ORF">ABB37_07527</name>
</gene>
<comment type="caution">
    <text evidence="2">The sequence shown here is derived from an EMBL/GenBank/DDBJ whole genome shotgun (WGS) entry which is preliminary data.</text>
</comment>
<dbReference type="RefSeq" id="XP_015655117.1">
    <property type="nucleotide sequence ID" value="XM_015806195.1"/>
</dbReference>
<reference evidence="2 3" key="1">
    <citation type="submission" date="2015-07" db="EMBL/GenBank/DDBJ databases">
        <title>High-quality genome of monoxenous trypanosomatid Leptomonas pyrrhocoris.</title>
        <authorList>
            <person name="Flegontov P."/>
            <person name="Butenko A."/>
            <person name="Firsov S."/>
            <person name="Vlcek C."/>
            <person name="Logacheva M.D."/>
            <person name="Field M."/>
            <person name="Filatov D."/>
            <person name="Flegontova O."/>
            <person name="Gerasimov E."/>
            <person name="Jackson A.P."/>
            <person name="Kelly S."/>
            <person name="Opperdoes F."/>
            <person name="O'Reilly A."/>
            <person name="Votypka J."/>
            <person name="Yurchenko V."/>
            <person name="Lukes J."/>
        </authorList>
    </citation>
    <scope>NUCLEOTIDE SEQUENCE [LARGE SCALE GENOMIC DNA]</scope>
    <source>
        <strain evidence="2">H10</strain>
    </source>
</reference>
<accession>A0A0N0VDW0</accession>
<dbReference type="PANTHER" id="PTHR13223">
    <property type="entry name" value="ACIDIC FIBROBLAST GROWTH FACTOR INTRACELLULAR BINDING PROTEIN"/>
    <property type="match status" value="1"/>
</dbReference>
<feature type="compositionally biased region" description="Basic and acidic residues" evidence="1">
    <location>
        <begin position="144"/>
        <end position="159"/>
    </location>
</feature>
<name>A0A0N0VDW0_LEPPY</name>
<feature type="compositionally biased region" description="Polar residues" evidence="1">
    <location>
        <begin position="209"/>
        <end position="221"/>
    </location>
</feature>
<evidence type="ECO:0000313" key="2">
    <source>
        <dbReference type="EMBL" id="KPA76678.1"/>
    </source>
</evidence>
<feature type="region of interest" description="Disordered" evidence="1">
    <location>
        <begin position="905"/>
        <end position="945"/>
    </location>
</feature>
<feature type="region of interest" description="Disordered" evidence="1">
    <location>
        <begin position="797"/>
        <end position="823"/>
    </location>
</feature>
<feature type="compositionally biased region" description="Gly residues" evidence="1">
    <location>
        <begin position="797"/>
        <end position="809"/>
    </location>
</feature>
<feature type="region of interest" description="Disordered" evidence="1">
    <location>
        <begin position="52"/>
        <end position="284"/>
    </location>
</feature>
<evidence type="ECO:0000256" key="1">
    <source>
        <dbReference type="SAM" id="MobiDB-lite"/>
    </source>
</evidence>
<feature type="compositionally biased region" description="Basic residues" evidence="1">
    <location>
        <begin position="256"/>
        <end position="268"/>
    </location>
</feature>
<dbReference type="EMBL" id="LGTL01000019">
    <property type="protein sequence ID" value="KPA76678.1"/>
    <property type="molecule type" value="Genomic_DNA"/>
</dbReference>
<dbReference type="PANTHER" id="PTHR13223:SF2">
    <property type="entry name" value="ACIDIC FIBROBLAST GROWTH FACTOR INTRACELLULAR-BINDING PROTEIN"/>
    <property type="match status" value="1"/>
</dbReference>
<feature type="compositionally biased region" description="Polar residues" evidence="1">
    <location>
        <begin position="812"/>
        <end position="823"/>
    </location>
</feature>
<feature type="compositionally biased region" description="Low complexity" evidence="1">
    <location>
        <begin position="1091"/>
        <end position="1104"/>
    </location>
</feature>
<feature type="compositionally biased region" description="Low complexity" evidence="1">
    <location>
        <begin position="913"/>
        <end position="922"/>
    </location>
</feature>
<keyword evidence="3" id="KW-1185">Reference proteome</keyword>
<dbReference type="GeneID" id="26907812"/>
<dbReference type="AlphaFoldDB" id="A0A0N0VDW0"/>
<dbReference type="InterPro" id="IPR008614">
    <property type="entry name" value="FIBP"/>
</dbReference>